<evidence type="ECO:0000313" key="1">
    <source>
        <dbReference type="EMBL" id="KAK3713826.1"/>
    </source>
</evidence>
<reference evidence="1" key="1">
    <citation type="submission" date="2023-07" db="EMBL/GenBank/DDBJ databases">
        <title>Black Yeasts Isolated from many extreme environments.</title>
        <authorList>
            <person name="Coleine C."/>
            <person name="Stajich J.E."/>
            <person name="Selbmann L."/>
        </authorList>
    </citation>
    <scope>NUCLEOTIDE SEQUENCE</scope>
    <source>
        <strain evidence="1">CCFEE 5714</strain>
    </source>
</reference>
<protein>
    <submittedName>
        <fullName evidence="1">Uncharacterized protein</fullName>
    </submittedName>
</protein>
<evidence type="ECO:0000313" key="2">
    <source>
        <dbReference type="Proteomes" id="UP001281147"/>
    </source>
</evidence>
<accession>A0ACC3NBK7</accession>
<dbReference type="EMBL" id="JAUTXU010000060">
    <property type="protein sequence ID" value="KAK3713826.1"/>
    <property type="molecule type" value="Genomic_DNA"/>
</dbReference>
<comment type="caution">
    <text evidence="1">The sequence shown here is derived from an EMBL/GenBank/DDBJ whole genome shotgun (WGS) entry which is preliminary data.</text>
</comment>
<dbReference type="Proteomes" id="UP001281147">
    <property type="component" value="Unassembled WGS sequence"/>
</dbReference>
<name>A0ACC3NBK7_9PEZI</name>
<organism evidence="1 2">
    <name type="scientific">Vermiconidia calcicola</name>
    <dbReference type="NCBI Taxonomy" id="1690605"/>
    <lineage>
        <taxon>Eukaryota</taxon>
        <taxon>Fungi</taxon>
        <taxon>Dikarya</taxon>
        <taxon>Ascomycota</taxon>
        <taxon>Pezizomycotina</taxon>
        <taxon>Dothideomycetes</taxon>
        <taxon>Dothideomycetidae</taxon>
        <taxon>Mycosphaerellales</taxon>
        <taxon>Extremaceae</taxon>
        <taxon>Vermiconidia</taxon>
    </lineage>
</organism>
<keyword evidence="2" id="KW-1185">Reference proteome</keyword>
<sequence length="241" mass="25890">MASRIAIVFGAGQNIGTSTVNTFKAAGYKVAHVSRSADGAKDDNTYAVSADLTKPSSVSNVFDKVRGAWGEPSVVVYNAAAVHFTEKEKSLDVATEDFETDLAINTTSAFVAAREAFASFQKSSGPRTFLYTGNATLAGPLPGALTLGVGKNATAHVIRLAEQQFRDQDIRFVPLLSLPQRYFFVDERKEDGKPMFTGLGGQAHADFFLSLAERKTAGEVPYNATFVSGKGYTEFPNELIL</sequence>
<proteinExistence type="predicted"/>
<gene>
    <name evidence="1" type="ORF">LTR37_008312</name>
</gene>